<dbReference type="Proteomes" id="UP000325780">
    <property type="component" value="Unassembled WGS sequence"/>
</dbReference>
<keyword evidence="1" id="KW-0472">Membrane</keyword>
<keyword evidence="1" id="KW-0812">Transmembrane</keyword>
<evidence type="ECO:0000313" key="4">
    <source>
        <dbReference type="Proteomes" id="UP000325780"/>
    </source>
</evidence>
<protein>
    <recommendedName>
        <fullName evidence="5">Kelch repeat protein</fullName>
    </recommendedName>
</protein>
<dbReference type="EMBL" id="ML742034">
    <property type="protein sequence ID" value="KAE8153896.1"/>
    <property type="molecule type" value="Genomic_DNA"/>
</dbReference>
<keyword evidence="1" id="KW-1133">Transmembrane helix</keyword>
<keyword evidence="4" id="KW-1185">Reference proteome</keyword>
<feature type="signal peptide" evidence="2">
    <location>
        <begin position="1"/>
        <end position="18"/>
    </location>
</feature>
<proteinExistence type="predicted"/>
<organism evidence="3 4">
    <name type="scientific">Aspergillus avenaceus</name>
    <dbReference type="NCBI Taxonomy" id="36643"/>
    <lineage>
        <taxon>Eukaryota</taxon>
        <taxon>Fungi</taxon>
        <taxon>Dikarya</taxon>
        <taxon>Ascomycota</taxon>
        <taxon>Pezizomycotina</taxon>
        <taxon>Eurotiomycetes</taxon>
        <taxon>Eurotiomycetidae</taxon>
        <taxon>Eurotiales</taxon>
        <taxon>Aspergillaceae</taxon>
        <taxon>Aspergillus</taxon>
        <taxon>Aspergillus subgen. Circumdati</taxon>
    </lineage>
</organism>
<dbReference type="OrthoDB" id="10251809at2759"/>
<dbReference type="InterPro" id="IPR015915">
    <property type="entry name" value="Kelch-typ_b-propeller"/>
</dbReference>
<name>A0A5N6U5M1_ASPAV</name>
<reference evidence="3 4" key="1">
    <citation type="submission" date="2019-04" db="EMBL/GenBank/DDBJ databases">
        <title>Friends and foes A comparative genomics study of 23 Aspergillus species from section Flavi.</title>
        <authorList>
            <consortium name="DOE Joint Genome Institute"/>
            <person name="Kjaerbolling I."/>
            <person name="Vesth T."/>
            <person name="Frisvad J.C."/>
            <person name="Nybo J.L."/>
            <person name="Theobald S."/>
            <person name="Kildgaard S."/>
            <person name="Isbrandt T."/>
            <person name="Kuo A."/>
            <person name="Sato A."/>
            <person name="Lyhne E.K."/>
            <person name="Kogle M.E."/>
            <person name="Wiebenga A."/>
            <person name="Kun R.S."/>
            <person name="Lubbers R.J."/>
            <person name="Makela M.R."/>
            <person name="Barry K."/>
            <person name="Chovatia M."/>
            <person name="Clum A."/>
            <person name="Daum C."/>
            <person name="Haridas S."/>
            <person name="He G."/>
            <person name="LaButti K."/>
            <person name="Lipzen A."/>
            <person name="Mondo S."/>
            <person name="Riley R."/>
            <person name="Salamov A."/>
            <person name="Simmons B.A."/>
            <person name="Magnuson J.K."/>
            <person name="Henrissat B."/>
            <person name="Mortensen U.H."/>
            <person name="Larsen T.O."/>
            <person name="Devries R.P."/>
            <person name="Grigoriev I.V."/>
            <person name="Machida M."/>
            <person name="Baker S.E."/>
            <person name="Andersen M.R."/>
        </authorList>
    </citation>
    <scope>NUCLEOTIDE SEQUENCE [LARGE SCALE GENOMIC DNA]</scope>
    <source>
        <strain evidence="3 4">IBT 18842</strain>
    </source>
</reference>
<evidence type="ECO:0000313" key="3">
    <source>
        <dbReference type="EMBL" id="KAE8153896.1"/>
    </source>
</evidence>
<evidence type="ECO:0000256" key="1">
    <source>
        <dbReference type="SAM" id="Phobius"/>
    </source>
</evidence>
<feature type="chain" id="PRO_5024897981" description="Kelch repeat protein" evidence="2">
    <location>
        <begin position="19"/>
        <end position="523"/>
    </location>
</feature>
<dbReference type="PANTHER" id="PTHR23244:SF485">
    <property type="entry name" value="MULTIPLE EGF LIKE DOMAINS 8, ISOFORM B"/>
    <property type="match status" value="1"/>
</dbReference>
<evidence type="ECO:0008006" key="5">
    <source>
        <dbReference type="Google" id="ProtNLM"/>
    </source>
</evidence>
<accession>A0A5N6U5M1</accession>
<dbReference type="AlphaFoldDB" id="A0A5N6U5M1"/>
<gene>
    <name evidence="3" type="ORF">BDV25DRAFT_168147</name>
</gene>
<evidence type="ECO:0000256" key="2">
    <source>
        <dbReference type="SAM" id="SignalP"/>
    </source>
</evidence>
<feature type="transmembrane region" description="Helical" evidence="1">
    <location>
        <begin position="452"/>
        <end position="474"/>
    </location>
</feature>
<sequence>MFILLTAAFLTSIVIGAAVPNSDPVANFCRRVDHQYETILTVATIVKNETLYIDGGVETFAEVNNGWSAEGTHILGYNTGLIKVDLKSPWNWKQNISTTFVNKTENPRTGTEPPILVRGALYSGSPKDTKIYLYGGTTSYVNTSFPGFQRPTSSQYALWSFDTADNTWNQYDVTLEAPWRPAGGAYAETMEHGLAIYLNGFINNGTSNALESQGAFLRYLDGLVVIDTDSQTATNVSTASLDNFPRAKGSMAYVPHVGSKGMLVALGGVTKPTSDTSASNEGTFLTFEEIDFLDVSSYKQKASGDTPDVRTDFCLVTVSAKDHSSHNIYLYGGKSASQIYDQIYILSIPSFTWTKVFEGKSPRFGHTCHDVMSGCDWEIASVAIFDLSTLTWGSIYNHLLGVIGGNADGYADLQSPSDGFTDTNIAHFFKQSSGNNPDNGRSSKDGVGVGTLVGAVVGSVAGAGTIIAFLFYLIRRNRTKQSCATASHGGQPEHPTGIIWRNRDAPTVELEETYIHTSNIQTQ</sequence>
<dbReference type="Gene3D" id="2.120.10.80">
    <property type="entry name" value="Kelch-type beta propeller"/>
    <property type="match status" value="1"/>
</dbReference>
<dbReference type="SUPFAM" id="SSF117281">
    <property type="entry name" value="Kelch motif"/>
    <property type="match status" value="1"/>
</dbReference>
<dbReference type="PANTHER" id="PTHR23244">
    <property type="entry name" value="KELCH REPEAT DOMAIN"/>
    <property type="match status" value="1"/>
</dbReference>
<keyword evidence="2" id="KW-0732">Signal</keyword>